<dbReference type="GO" id="GO:0098552">
    <property type="term" value="C:side of membrane"/>
    <property type="evidence" value="ECO:0007669"/>
    <property type="project" value="UniProtKB-KW"/>
</dbReference>
<evidence type="ECO:0000256" key="4">
    <source>
        <dbReference type="ARBA" id="ARBA00022729"/>
    </source>
</evidence>
<dbReference type="AlphaFoldDB" id="A0A8T9BXZ6"/>
<dbReference type="FunFam" id="3.20.20.80:FF:000038">
    <property type="entry name" value="1,3-beta-glucanosyltransferase"/>
    <property type="match status" value="1"/>
</dbReference>
<dbReference type="SMART" id="SM00768">
    <property type="entry name" value="X8"/>
    <property type="match status" value="1"/>
</dbReference>
<name>A0A8T9BXZ6_9HELO</name>
<dbReference type="InterPro" id="IPR004886">
    <property type="entry name" value="Glucanosyltransferase"/>
</dbReference>
<evidence type="ECO:0000256" key="3">
    <source>
        <dbReference type="ARBA" id="ARBA00022622"/>
    </source>
</evidence>
<evidence type="ECO:0000256" key="6">
    <source>
        <dbReference type="ARBA" id="ARBA00023157"/>
    </source>
</evidence>
<dbReference type="Pfam" id="PF07983">
    <property type="entry name" value="X8"/>
    <property type="match status" value="1"/>
</dbReference>
<comment type="function">
    <text evidence="9">Splits internally a 1,3-beta-glucan molecule and transfers the newly generated reducing end (the donor) to the non-reducing end of another 1,3-beta-glucan molecule (the acceptor) forming a 1,3-beta linkage, resulting in the elongation of 1,3-beta-glucan chains in the cell wall.</text>
</comment>
<dbReference type="GO" id="GO:0005886">
    <property type="term" value="C:plasma membrane"/>
    <property type="evidence" value="ECO:0007669"/>
    <property type="project" value="UniProtKB-SubCell"/>
</dbReference>
<keyword evidence="7" id="KW-0325">Glycoprotein</keyword>
<dbReference type="PANTHER" id="PTHR31468">
    <property type="entry name" value="1,3-BETA-GLUCANOSYLTRANSFERASE GAS1"/>
    <property type="match status" value="1"/>
</dbReference>
<evidence type="ECO:0000313" key="14">
    <source>
        <dbReference type="Proteomes" id="UP000469558"/>
    </source>
</evidence>
<dbReference type="EMBL" id="QGMK01001434">
    <property type="protein sequence ID" value="TVY68770.1"/>
    <property type="molecule type" value="Genomic_DNA"/>
</dbReference>
<keyword evidence="9" id="KW-0808">Transferase</keyword>
<feature type="transmembrane region" description="Helical" evidence="11">
    <location>
        <begin position="512"/>
        <end position="541"/>
    </location>
</feature>
<dbReference type="OrthoDB" id="421038at2759"/>
<keyword evidence="6" id="KW-1015">Disulfide bond</keyword>
<dbReference type="SUPFAM" id="SSF51445">
    <property type="entry name" value="(Trans)glycosidases"/>
    <property type="match status" value="1"/>
</dbReference>
<keyword evidence="11" id="KW-1133">Transmembrane helix</keyword>
<dbReference type="Proteomes" id="UP000469558">
    <property type="component" value="Unassembled WGS sequence"/>
</dbReference>
<dbReference type="Gene3D" id="1.20.58.1040">
    <property type="match status" value="1"/>
</dbReference>
<evidence type="ECO:0000313" key="13">
    <source>
        <dbReference type="EMBL" id="TVY68770.1"/>
    </source>
</evidence>
<feature type="compositionally biased region" description="Low complexity" evidence="10">
    <location>
        <begin position="488"/>
        <end position="505"/>
    </location>
</feature>
<feature type="domain" description="X8" evidence="12">
    <location>
        <begin position="388"/>
        <end position="478"/>
    </location>
</feature>
<dbReference type="PANTHER" id="PTHR31468:SF2">
    <property type="entry name" value="1,3-BETA-GLUCANOSYLTRANSFERASE GAS1"/>
    <property type="match status" value="1"/>
</dbReference>
<keyword evidence="5 9" id="KW-0472">Membrane</keyword>
<evidence type="ECO:0000256" key="8">
    <source>
        <dbReference type="ARBA" id="ARBA00023288"/>
    </source>
</evidence>
<feature type="signal peptide" evidence="9">
    <location>
        <begin position="1"/>
        <end position="22"/>
    </location>
</feature>
<comment type="subcellular location">
    <subcellularLocation>
        <location evidence="1 9">Cell membrane</location>
        <topology evidence="1 9">Lipid-anchor</topology>
        <topology evidence="1 9">GPI-anchor</topology>
    </subcellularLocation>
</comment>
<organism evidence="13 14">
    <name type="scientific">Lachnellula suecica</name>
    <dbReference type="NCBI Taxonomy" id="602035"/>
    <lineage>
        <taxon>Eukaryota</taxon>
        <taxon>Fungi</taxon>
        <taxon>Dikarya</taxon>
        <taxon>Ascomycota</taxon>
        <taxon>Pezizomycotina</taxon>
        <taxon>Leotiomycetes</taxon>
        <taxon>Helotiales</taxon>
        <taxon>Lachnaceae</taxon>
        <taxon>Lachnellula</taxon>
    </lineage>
</organism>
<accession>A0A8T9BXZ6</accession>
<dbReference type="GO" id="GO:0042124">
    <property type="term" value="F:1,3-beta-glucanosyltransferase activity"/>
    <property type="evidence" value="ECO:0007669"/>
    <property type="project" value="TreeGrafter"/>
</dbReference>
<comment type="similarity">
    <text evidence="2 9">Belongs to the glycosyl hydrolase 72 family.</text>
</comment>
<keyword evidence="14" id="KW-1185">Reference proteome</keyword>
<evidence type="ECO:0000256" key="5">
    <source>
        <dbReference type="ARBA" id="ARBA00023136"/>
    </source>
</evidence>
<evidence type="ECO:0000259" key="12">
    <source>
        <dbReference type="SMART" id="SM00768"/>
    </source>
</evidence>
<comment type="caution">
    <text evidence="13">The sequence shown here is derived from an EMBL/GenBank/DDBJ whole genome shotgun (WGS) entry which is preliminary data.</text>
</comment>
<proteinExistence type="inferred from homology"/>
<evidence type="ECO:0000256" key="7">
    <source>
        <dbReference type="ARBA" id="ARBA00023180"/>
    </source>
</evidence>
<keyword evidence="4 9" id="KW-0732">Signal</keyword>
<dbReference type="Pfam" id="PF03198">
    <property type="entry name" value="Glyco_hydro_72"/>
    <property type="match status" value="1"/>
</dbReference>
<dbReference type="Gene3D" id="3.20.20.80">
    <property type="entry name" value="Glycosidases"/>
    <property type="match status" value="1"/>
</dbReference>
<sequence>MGKSTPLLFTAVASLLFSGASAALDPIVIKGSKLFFSSNDTQFFIKGVAYQAGFNPSTGTDTTNSTAKYTDPLADEAACTRDVPELQKLGANTIRTYAIDPTQDHSKCMAMLDAAGIYVISDLGEPATSIDRADPQWTTTLMTRYTGVVDALAPYTNVIGFFAGNEVPNNLSYTGSAAFVKAAVRDTKAYIKSKNYRAMGVGYAADDDQTVRAQVASYFNCGDAADTIDFWGYNIYEWCGDSDYQTSGYADRVKEFTSYSVPSFFAEYGCNKDAGGAAGRKFSEVAALYGTDMTPVFSGGIVYEYFEEDNDFGLVKVADGSSTVSELADFKAFATAIAAATPSGVQKGSYNPSNTAASCPPVGTNWDAATVLPPTPNQSVCSCMTSGLKCTTKSSLDPLAIGPLFDTIFGSKGFQNNGTQRNTTTGSYGAYSMCTPTEQLAWAMNAYYMQQGSTSDACDFAGNATLVSSPSMAATCNSVIAAATSAAANGGSGSASSSGAASSTTKKSDGGMIVGASLGLSTAFTVAFTAFAALSGVGMILL</sequence>
<dbReference type="InterPro" id="IPR012946">
    <property type="entry name" value="X8"/>
</dbReference>
<evidence type="ECO:0000256" key="10">
    <source>
        <dbReference type="SAM" id="MobiDB-lite"/>
    </source>
</evidence>
<keyword evidence="11" id="KW-0812">Transmembrane</keyword>
<gene>
    <name evidence="13" type="ORF">LSUE1_G009158</name>
</gene>
<dbReference type="GO" id="GO:0031505">
    <property type="term" value="P:fungal-type cell wall organization"/>
    <property type="evidence" value="ECO:0007669"/>
    <property type="project" value="TreeGrafter"/>
</dbReference>
<reference evidence="13 14" key="1">
    <citation type="submission" date="2018-05" db="EMBL/GenBank/DDBJ databases">
        <title>Genome sequencing and assembly of the regulated plant pathogen Lachnellula willkommii and related sister species for the development of diagnostic species identification markers.</title>
        <authorList>
            <person name="Giroux E."/>
            <person name="Bilodeau G."/>
        </authorList>
    </citation>
    <scope>NUCLEOTIDE SEQUENCE [LARGE SCALE GENOMIC DNA]</scope>
    <source>
        <strain evidence="13 14">CBS 268.59</strain>
    </source>
</reference>
<dbReference type="InterPro" id="IPR017853">
    <property type="entry name" value="GH"/>
</dbReference>
<feature type="region of interest" description="Disordered" evidence="10">
    <location>
        <begin position="488"/>
        <end position="508"/>
    </location>
</feature>
<feature type="chain" id="PRO_5035960132" description="1,3-beta-glucanosyltransferase" evidence="9">
    <location>
        <begin position="23"/>
        <end position="542"/>
    </location>
</feature>
<keyword evidence="3 9" id="KW-0336">GPI-anchor</keyword>
<protein>
    <recommendedName>
        <fullName evidence="9">1,3-beta-glucanosyltransferase</fullName>
        <ecNumber evidence="9">2.4.1.-</ecNumber>
    </recommendedName>
</protein>
<evidence type="ECO:0000256" key="2">
    <source>
        <dbReference type="ARBA" id="ARBA00007528"/>
    </source>
</evidence>
<keyword evidence="8 9" id="KW-0449">Lipoprotein</keyword>
<evidence type="ECO:0000256" key="11">
    <source>
        <dbReference type="SAM" id="Phobius"/>
    </source>
</evidence>
<dbReference type="EC" id="2.4.1.-" evidence="9"/>
<dbReference type="GO" id="GO:0071970">
    <property type="term" value="P:fungal-type cell wall (1-&gt;3)-beta-D-glucan biosynthetic process"/>
    <property type="evidence" value="ECO:0007669"/>
    <property type="project" value="TreeGrafter"/>
</dbReference>
<evidence type="ECO:0000256" key="9">
    <source>
        <dbReference type="RuleBase" id="RU361209"/>
    </source>
</evidence>
<evidence type="ECO:0000256" key="1">
    <source>
        <dbReference type="ARBA" id="ARBA00004609"/>
    </source>
</evidence>